<dbReference type="KEGG" id="arev:RVR_8283"/>
<reference evidence="1 2" key="4">
    <citation type="journal article" date="2020" name="Sci. Rep.">
        <title>beta-carboline chemical signals induce reveromycin production through a LuxR family regulator in Streptomyces sp. SN-593.</title>
        <authorList>
            <person name="Panthee S."/>
            <person name="Kito N."/>
            <person name="Hayashi T."/>
            <person name="Shimizu T."/>
            <person name="Ishikawa J."/>
            <person name="Hamamoto H."/>
            <person name="Osada H."/>
            <person name="Takahashi S."/>
        </authorList>
    </citation>
    <scope>NUCLEOTIDE SEQUENCE [LARGE SCALE GENOMIC DNA]</scope>
    <source>
        <strain evidence="1 2">SN-593</strain>
    </source>
</reference>
<keyword evidence="2" id="KW-1185">Reference proteome</keyword>
<reference evidence="1 2" key="1">
    <citation type="journal article" date="2010" name="J. Bacteriol.">
        <title>Biochemical characterization of a novel indole prenyltransferase from Streptomyces sp. SN-593.</title>
        <authorList>
            <person name="Takahashi S."/>
            <person name="Takagi H."/>
            <person name="Toyoda A."/>
            <person name="Uramoto M."/>
            <person name="Nogawa T."/>
            <person name="Ueki M."/>
            <person name="Sakaki Y."/>
            <person name="Osada H."/>
        </authorList>
    </citation>
    <scope>NUCLEOTIDE SEQUENCE [LARGE SCALE GENOMIC DNA]</scope>
    <source>
        <strain evidence="1 2">SN-593</strain>
    </source>
</reference>
<organism evidence="1 2">
    <name type="scientific">Actinacidiphila reveromycinica</name>
    <dbReference type="NCBI Taxonomy" id="659352"/>
    <lineage>
        <taxon>Bacteria</taxon>
        <taxon>Bacillati</taxon>
        <taxon>Actinomycetota</taxon>
        <taxon>Actinomycetes</taxon>
        <taxon>Kitasatosporales</taxon>
        <taxon>Streptomycetaceae</taxon>
        <taxon>Actinacidiphila</taxon>
    </lineage>
</organism>
<name>A0A7U3UY86_9ACTN</name>
<gene>
    <name evidence="1" type="ORF">RVR_8283</name>
</gene>
<proteinExistence type="predicted"/>
<dbReference type="Proteomes" id="UP000595703">
    <property type="component" value="Chromosome"/>
</dbReference>
<evidence type="ECO:0000313" key="1">
    <source>
        <dbReference type="EMBL" id="BBB01049.1"/>
    </source>
</evidence>
<reference evidence="1 2" key="2">
    <citation type="journal article" date="2011" name="J. Antibiot.">
        <title>Furaquinocins I and J: novel polyketide isoprenoid hybrid compounds from Streptomyces reveromyceticus SN-593.</title>
        <authorList>
            <person name="Panthee S."/>
            <person name="Takahashi S."/>
            <person name="Takagi H."/>
            <person name="Nogawa T."/>
            <person name="Oowada E."/>
            <person name="Uramoto M."/>
            <person name="Osada H."/>
        </authorList>
    </citation>
    <scope>NUCLEOTIDE SEQUENCE [LARGE SCALE GENOMIC DNA]</scope>
    <source>
        <strain evidence="1 2">SN-593</strain>
    </source>
</reference>
<dbReference type="AlphaFoldDB" id="A0A7U3UY86"/>
<evidence type="ECO:0000313" key="2">
    <source>
        <dbReference type="Proteomes" id="UP000595703"/>
    </source>
</evidence>
<dbReference type="RefSeq" id="WP_202236999.1">
    <property type="nucleotide sequence ID" value="NZ_AP018365.1"/>
</dbReference>
<accession>A0A7U3UY86</accession>
<reference evidence="1 2" key="3">
    <citation type="journal article" date="2011" name="Nat. Chem. Biol.">
        <title>Reveromycin A biosynthesis uses RevG and RevJ for stereospecific spiroacetal formation.</title>
        <authorList>
            <person name="Takahashi S."/>
            <person name="Toyoda A."/>
            <person name="Sekiyama Y."/>
            <person name="Takagi H."/>
            <person name="Nogawa T."/>
            <person name="Uramoto M."/>
            <person name="Suzuki R."/>
            <person name="Koshino H."/>
            <person name="Kumano T."/>
            <person name="Panthee S."/>
            <person name="Dairi T."/>
            <person name="Ishikawa J."/>
            <person name="Ikeda H."/>
            <person name="Sakaki Y."/>
            <person name="Osada H."/>
        </authorList>
    </citation>
    <scope>NUCLEOTIDE SEQUENCE [LARGE SCALE GENOMIC DNA]</scope>
    <source>
        <strain evidence="1 2">SN-593</strain>
    </source>
</reference>
<protein>
    <submittedName>
        <fullName evidence="1">Uncharacterized protein</fullName>
    </submittedName>
</protein>
<sequence length="74" mass="8060">MSARITLHCDRESQYGLCTSQLYTEALTLDQARAAGGQLGWLSHSDGNDYCPTCSGAPQPRRTNVVHLAPKDQP</sequence>
<dbReference type="EMBL" id="AP018365">
    <property type="protein sequence ID" value="BBB01049.1"/>
    <property type="molecule type" value="Genomic_DNA"/>
</dbReference>